<keyword evidence="2" id="KW-1185">Reference proteome</keyword>
<evidence type="ECO:0000313" key="1">
    <source>
        <dbReference type="EMBL" id="CAJ2673119.1"/>
    </source>
</evidence>
<evidence type="ECO:0000313" key="2">
    <source>
        <dbReference type="Proteomes" id="UP001177021"/>
    </source>
</evidence>
<proteinExistence type="predicted"/>
<accession>A0ACB0LXM0</accession>
<dbReference type="Proteomes" id="UP001177021">
    <property type="component" value="Unassembled WGS sequence"/>
</dbReference>
<gene>
    <name evidence="1" type="ORF">MILVUS5_LOCUS36646</name>
</gene>
<protein>
    <submittedName>
        <fullName evidence="1">Uncharacterized protein</fullName>
    </submittedName>
</protein>
<reference evidence="1" key="1">
    <citation type="submission" date="2023-10" db="EMBL/GenBank/DDBJ databases">
        <authorList>
            <person name="Rodriguez Cubillos JULIANA M."/>
            <person name="De Vega J."/>
        </authorList>
    </citation>
    <scope>NUCLEOTIDE SEQUENCE</scope>
</reference>
<comment type="caution">
    <text evidence="1">The sequence shown here is derived from an EMBL/GenBank/DDBJ whole genome shotgun (WGS) entry which is preliminary data.</text>
</comment>
<dbReference type="EMBL" id="CASHSV030000716">
    <property type="protein sequence ID" value="CAJ2673119.1"/>
    <property type="molecule type" value="Genomic_DNA"/>
</dbReference>
<organism evidence="1 2">
    <name type="scientific">Trifolium pratense</name>
    <name type="common">Red clover</name>
    <dbReference type="NCBI Taxonomy" id="57577"/>
    <lineage>
        <taxon>Eukaryota</taxon>
        <taxon>Viridiplantae</taxon>
        <taxon>Streptophyta</taxon>
        <taxon>Embryophyta</taxon>
        <taxon>Tracheophyta</taxon>
        <taxon>Spermatophyta</taxon>
        <taxon>Magnoliopsida</taxon>
        <taxon>eudicotyledons</taxon>
        <taxon>Gunneridae</taxon>
        <taxon>Pentapetalae</taxon>
        <taxon>rosids</taxon>
        <taxon>fabids</taxon>
        <taxon>Fabales</taxon>
        <taxon>Fabaceae</taxon>
        <taxon>Papilionoideae</taxon>
        <taxon>50 kb inversion clade</taxon>
        <taxon>NPAAA clade</taxon>
        <taxon>Hologalegina</taxon>
        <taxon>IRL clade</taxon>
        <taxon>Trifolieae</taxon>
        <taxon>Trifolium</taxon>
    </lineage>
</organism>
<name>A0ACB0LXM0_TRIPR</name>
<sequence length="117" mass="13697">MVRLSTYLEKSPSRESYDKTTVSDEHIEINEATVDHRWGATSCEVSIVFSAFLSKKISHASKELLHSDKVNPSSHLSSFIHHFHFFNITTLFLLYRRRKKHSFSTIFTFLFLFFVHA</sequence>